<evidence type="ECO:0000256" key="1">
    <source>
        <dbReference type="SAM" id="SignalP"/>
    </source>
</evidence>
<dbReference type="OrthoDB" id="1110966at2"/>
<dbReference type="EMBL" id="SOAG01000019">
    <property type="protein sequence ID" value="TDS56595.1"/>
    <property type="molecule type" value="Genomic_DNA"/>
</dbReference>
<accession>A0A4R7EWE5</accession>
<evidence type="ECO:0000313" key="2">
    <source>
        <dbReference type="EMBL" id="TDS56595.1"/>
    </source>
</evidence>
<dbReference type="AlphaFoldDB" id="A0A4R7EWE5"/>
<feature type="chain" id="PRO_5020724471" description="Thiol-activated cytolysin" evidence="1">
    <location>
        <begin position="22"/>
        <end position="531"/>
    </location>
</feature>
<keyword evidence="1" id="KW-0732">Signal</keyword>
<keyword evidence="3" id="KW-1185">Reference proteome</keyword>
<sequence>MKFLLKVTFVAMLFLTMSCHTDNLLNDAKMVPSDSTKTLFNSKLSISYNKEKQMFIARGNSADFKDFIYSEDTELKNRLFIDAYNKGFEPLTVYGEIPSELFDEYSDRFEDSKEKKSLEIMSDLSYISEEEIEEEGIDIDNRTFIQDNDFASVLNYNGQIQFNDSIYTYTPKGLFIVNENKINHLTEFLNRNSQIEIVEGFNRIDNNIASFKPLSSDLQFKIPEEDYSFAPIAIHSNSNDNFGFPSNTNNFSNCSNLKRPWFPNLFGRSYTCVHKLSSTNRIKTVFRVQNFLIFNNTVLKTTHQREKVQYLKIKIWPFKIKWKLFKYWENASADKLYTKINLAYFEVKRSNHSIAINDTQMKAILKKISDFVATDKFSSKPYAIYMMNDEYALNNIGTYNQKHYNISHNDIDNHNNYSTSILYPNNYDNIANVNLGNLNPLSNSKKKILLNLFVFNNNIKLSTDDLLKQASKVFSDYTSKGYNKDDIGVIMNEINLKNVTSNQMEVTSTKVFLSGESLTAQHTHKVQKTLI</sequence>
<dbReference type="RefSeq" id="WP_133712982.1">
    <property type="nucleotide sequence ID" value="NZ_SOAG01000019.1"/>
</dbReference>
<gene>
    <name evidence="2" type="ORF">C8P70_11931</name>
</gene>
<reference evidence="2 3" key="1">
    <citation type="submission" date="2019-03" db="EMBL/GenBank/DDBJ databases">
        <title>Genomic Encyclopedia of Archaeal and Bacterial Type Strains, Phase II (KMG-II): from individual species to whole genera.</title>
        <authorList>
            <person name="Goeker M."/>
        </authorList>
    </citation>
    <scope>NUCLEOTIDE SEQUENCE [LARGE SCALE GENOMIC DNA]</scope>
    <source>
        <strain evidence="2 3">DSM 28213</strain>
    </source>
</reference>
<feature type="signal peptide" evidence="1">
    <location>
        <begin position="1"/>
        <end position="21"/>
    </location>
</feature>
<evidence type="ECO:0008006" key="4">
    <source>
        <dbReference type="Google" id="ProtNLM"/>
    </source>
</evidence>
<organism evidence="2 3">
    <name type="scientific">Myroides indicus</name>
    <dbReference type="NCBI Taxonomy" id="1323422"/>
    <lineage>
        <taxon>Bacteria</taxon>
        <taxon>Pseudomonadati</taxon>
        <taxon>Bacteroidota</taxon>
        <taxon>Flavobacteriia</taxon>
        <taxon>Flavobacteriales</taxon>
        <taxon>Flavobacteriaceae</taxon>
        <taxon>Myroides</taxon>
    </lineage>
</organism>
<name>A0A4R7EWE5_9FLAO</name>
<protein>
    <recommendedName>
        <fullName evidence="4">Thiol-activated cytolysin</fullName>
    </recommendedName>
</protein>
<proteinExistence type="predicted"/>
<dbReference type="Proteomes" id="UP000295215">
    <property type="component" value="Unassembled WGS sequence"/>
</dbReference>
<evidence type="ECO:0000313" key="3">
    <source>
        <dbReference type="Proteomes" id="UP000295215"/>
    </source>
</evidence>
<dbReference type="PROSITE" id="PS51257">
    <property type="entry name" value="PROKAR_LIPOPROTEIN"/>
    <property type="match status" value="1"/>
</dbReference>
<comment type="caution">
    <text evidence="2">The sequence shown here is derived from an EMBL/GenBank/DDBJ whole genome shotgun (WGS) entry which is preliminary data.</text>
</comment>